<dbReference type="InterPro" id="IPR011006">
    <property type="entry name" value="CheY-like_superfamily"/>
</dbReference>
<name>A0A542ZYP9_9MICC</name>
<dbReference type="PANTHER" id="PTHR43214:SF43">
    <property type="entry name" value="TWO-COMPONENT RESPONSE REGULATOR"/>
    <property type="match status" value="1"/>
</dbReference>
<evidence type="ECO:0000259" key="4">
    <source>
        <dbReference type="PROSITE" id="PS50043"/>
    </source>
</evidence>
<dbReference type="EMBL" id="VFOU01000005">
    <property type="protein sequence ID" value="TQL65483.1"/>
    <property type="molecule type" value="Genomic_DNA"/>
</dbReference>
<sequence>MAIQVLIVDDETLTLRSLVAIVESDPELTVAGTANNAIDALQQIRDIRPDVVIMDLYLPGEFDGVEAIRRIRNLFDPPKVIAVTSFDLESYTRGALEAGAVGFILKNDAEALLNSAIQAAAAGDPIVSPQTTSRLIRSFLKPTTAPEIVQARDRIASLSERELQVAHLIGHGKAYKHIAVELNIAPDTVKSTVTRAMQKTGADNGAQLAYLVGQARLDMDETD</sequence>
<organism evidence="6 7">
    <name type="scientific">Enteractinococcus coprophilus</name>
    <dbReference type="NCBI Taxonomy" id="1027633"/>
    <lineage>
        <taxon>Bacteria</taxon>
        <taxon>Bacillati</taxon>
        <taxon>Actinomycetota</taxon>
        <taxon>Actinomycetes</taxon>
        <taxon>Micrococcales</taxon>
        <taxon>Micrococcaceae</taxon>
    </lineage>
</organism>
<dbReference type="SMART" id="SM00421">
    <property type="entry name" value="HTH_LUXR"/>
    <property type="match status" value="1"/>
</dbReference>
<evidence type="ECO:0000259" key="5">
    <source>
        <dbReference type="PROSITE" id="PS50110"/>
    </source>
</evidence>
<dbReference type="Pfam" id="PF00072">
    <property type="entry name" value="Response_reg"/>
    <property type="match status" value="1"/>
</dbReference>
<evidence type="ECO:0000256" key="1">
    <source>
        <dbReference type="ARBA" id="ARBA00022553"/>
    </source>
</evidence>
<dbReference type="CDD" id="cd06170">
    <property type="entry name" value="LuxR_C_like"/>
    <property type="match status" value="1"/>
</dbReference>
<dbReference type="PANTHER" id="PTHR43214">
    <property type="entry name" value="TWO-COMPONENT RESPONSE REGULATOR"/>
    <property type="match status" value="1"/>
</dbReference>
<dbReference type="PROSITE" id="PS50043">
    <property type="entry name" value="HTH_LUXR_2"/>
    <property type="match status" value="1"/>
</dbReference>
<feature type="modified residue" description="4-aspartylphosphate" evidence="3">
    <location>
        <position position="55"/>
    </location>
</feature>
<comment type="caution">
    <text evidence="6">The sequence shown here is derived from an EMBL/GenBank/DDBJ whole genome shotgun (WGS) entry which is preliminary data.</text>
</comment>
<dbReference type="OrthoDB" id="9808843at2"/>
<dbReference type="GO" id="GO:0000160">
    <property type="term" value="P:phosphorelay signal transduction system"/>
    <property type="evidence" value="ECO:0007669"/>
    <property type="project" value="InterPro"/>
</dbReference>
<evidence type="ECO:0000256" key="3">
    <source>
        <dbReference type="PROSITE-ProRule" id="PRU00169"/>
    </source>
</evidence>
<keyword evidence="1 3" id="KW-0597">Phosphoprotein</keyword>
<gene>
    <name evidence="6" type="ORF">FB556_2678</name>
</gene>
<accession>A0A542ZYP9</accession>
<feature type="domain" description="Response regulatory" evidence="5">
    <location>
        <begin position="4"/>
        <end position="121"/>
    </location>
</feature>
<evidence type="ECO:0000256" key="2">
    <source>
        <dbReference type="ARBA" id="ARBA00023125"/>
    </source>
</evidence>
<proteinExistence type="predicted"/>
<keyword evidence="7" id="KW-1185">Reference proteome</keyword>
<dbReference type="InterPro" id="IPR039420">
    <property type="entry name" value="WalR-like"/>
</dbReference>
<dbReference type="SUPFAM" id="SSF52172">
    <property type="entry name" value="CheY-like"/>
    <property type="match status" value="1"/>
</dbReference>
<dbReference type="InterPro" id="IPR016032">
    <property type="entry name" value="Sig_transdc_resp-reg_C-effctor"/>
</dbReference>
<dbReference type="Gene3D" id="3.40.50.2300">
    <property type="match status" value="1"/>
</dbReference>
<dbReference type="InterPro" id="IPR000792">
    <property type="entry name" value="Tscrpt_reg_LuxR_C"/>
</dbReference>
<dbReference type="RefSeq" id="WP_141868478.1">
    <property type="nucleotide sequence ID" value="NZ_BAABAN010000017.1"/>
</dbReference>
<reference evidence="6 7" key="1">
    <citation type="submission" date="2019-06" db="EMBL/GenBank/DDBJ databases">
        <title>Sequencing the genomes of 1000 actinobacteria strains.</title>
        <authorList>
            <person name="Klenk H.-P."/>
        </authorList>
    </citation>
    <scope>NUCLEOTIDE SEQUENCE [LARGE SCALE GENOMIC DNA]</scope>
    <source>
        <strain evidence="6 7">DSM 24083</strain>
    </source>
</reference>
<protein>
    <submittedName>
        <fullName evidence="6">LuxR family two component transcriptional regulator</fullName>
    </submittedName>
</protein>
<dbReference type="GO" id="GO:0006355">
    <property type="term" value="P:regulation of DNA-templated transcription"/>
    <property type="evidence" value="ECO:0007669"/>
    <property type="project" value="InterPro"/>
</dbReference>
<feature type="domain" description="HTH luxR-type" evidence="4">
    <location>
        <begin position="151"/>
        <end position="216"/>
    </location>
</feature>
<evidence type="ECO:0000313" key="7">
    <source>
        <dbReference type="Proteomes" id="UP000319746"/>
    </source>
</evidence>
<dbReference type="InterPro" id="IPR058245">
    <property type="entry name" value="NreC/VraR/RcsB-like_REC"/>
</dbReference>
<dbReference type="SUPFAM" id="SSF46894">
    <property type="entry name" value="C-terminal effector domain of the bipartite response regulators"/>
    <property type="match status" value="1"/>
</dbReference>
<dbReference type="AlphaFoldDB" id="A0A542ZYP9"/>
<evidence type="ECO:0000313" key="6">
    <source>
        <dbReference type="EMBL" id="TQL65483.1"/>
    </source>
</evidence>
<dbReference type="Proteomes" id="UP000319746">
    <property type="component" value="Unassembled WGS sequence"/>
</dbReference>
<dbReference type="InterPro" id="IPR001789">
    <property type="entry name" value="Sig_transdc_resp-reg_receiver"/>
</dbReference>
<dbReference type="SMART" id="SM00448">
    <property type="entry name" value="REC"/>
    <property type="match status" value="1"/>
</dbReference>
<keyword evidence="2" id="KW-0238">DNA-binding</keyword>
<dbReference type="GO" id="GO:0003677">
    <property type="term" value="F:DNA binding"/>
    <property type="evidence" value="ECO:0007669"/>
    <property type="project" value="UniProtKB-KW"/>
</dbReference>
<dbReference type="CDD" id="cd17535">
    <property type="entry name" value="REC_NarL-like"/>
    <property type="match status" value="1"/>
</dbReference>
<dbReference type="PROSITE" id="PS50110">
    <property type="entry name" value="RESPONSE_REGULATORY"/>
    <property type="match status" value="1"/>
</dbReference>
<dbReference type="PRINTS" id="PR00038">
    <property type="entry name" value="HTHLUXR"/>
</dbReference>
<dbReference type="Pfam" id="PF00196">
    <property type="entry name" value="GerE"/>
    <property type="match status" value="1"/>
</dbReference>